<organism evidence="1 2">
    <name type="scientific">Mucilaginibacter limnophilus</name>
    <dbReference type="NCBI Taxonomy" id="1932778"/>
    <lineage>
        <taxon>Bacteria</taxon>
        <taxon>Pseudomonadati</taxon>
        <taxon>Bacteroidota</taxon>
        <taxon>Sphingobacteriia</taxon>
        <taxon>Sphingobacteriales</taxon>
        <taxon>Sphingobacteriaceae</taxon>
        <taxon>Mucilaginibacter</taxon>
    </lineage>
</organism>
<reference evidence="1 2" key="1">
    <citation type="submission" date="2019-01" db="EMBL/GenBank/DDBJ databases">
        <authorList>
            <person name="Chen W.-M."/>
        </authorList>
    </citation>
    <scope>NUCLEOTIDE SEQUENCE [LARGE SCALE GENOMIC DNA]</scope>
    <source>
        <strain evidence="1 2">YBJ-36</strain>
    </source>
</reference>
<sequence>MKKHIINILIVATLLSGITLSGCIKDNDTLALATPGPITGTFEGPFKVLKKRATNNGYDTLVNDTLELTLMANNAFTVDGDTTNHAGSKGAFKNENFIQFNDRTYTDKSLKKHLHGLYNYFYDGQKLQITRSFADGVGVIYDLRKK</sequence>
<evidence type="ECO:0000313" key="2">
    <source>
        <dbReference type="Proteomes" id="UP000282759"/>
    </source>
</evidence>
<name>A0A3S2ULN5_9SPHI</name>
<dbReference type="PROSITE" id="PS51257">
    <property type="entry name" value="PROKAR_LIPOPROTEIN"/>
    <property type="match status" value="1"/>
</dbReference>
<evidence type="ECO:0000313" key="1">
    <source>
        <dbReference type="EMBL" id="RVT97164.1"/>
    </source>
</evidence>
<dbReference type="EMBL" id="SACK01000013">
    <property type="protein sequence ID" value="RVT97164.1"/>
    <property type="molecule type" value="Genomic_DNA"/>
</dbReference>
<gene>
    <name evidence="1" type="ORF">EOD41_19340</name>
</gene>
<evidence type="ECO:0008006" key="3">
    <source>
        <dbReference type="Google" id="ProtNLM"/>
    </source>
</evidence>
<dbReference type="OrthoDB" id="794725at2"/>
<dbReference type="Proteomes" id="UP000282759">
    <property type="component" value="Unassembled WGS sequence"/>
</dbReference>
<comment type="caution">
    <text evidence="1">The sequence shown here is derived from an EMBL/GenBank/DDBJ whole genome shotgun (WGS) entry which is preliminary data.</text>
</comment>
<accession>A0A3S2ULN5</accession>
<proteinExistence type="predicted"/>
<protein>
    <recommendedName>
        <fullName evidence="3">META domain-containing protein</fullName>
    </recommendedName>
</protein>
<keyword evidence="2" id="KW-1185">Reference proteome</keyword>
<dbReference type="AlphaFoldDB" id="A0A3S2ULN5"/>
<dbReference type="RefSeq" id="WP_127708074.1">
    <property type="nucleotide sequence ID" value="NZ_SACK01000013.1"/>
</dbReference>